<dbReference type="EC" id="2.4.1.-" evidence="20"/>
<keyword evidence="13 20" id="KW-0333">Golgi apparatus</keyword>
<keyword evidence="23" id="KW-1185">Reference proteome</keyword>
<evidence type="ECO:0000256" key="8">
    <source>
        <dbReference type="ARBA" id="ARBA00022692"/>
    </source>
</evidence>
<keyword evidence="11" id="KW-0735">Signal-anchor</keyword>
<sequence>MTFSTFTRKMRGRMRSNTCRIVLLTSLVWVIFDFVLIARYSDCIGKDGWRCKRSGEYDVELPDAERLVDDNQLVDDNEINTEKSLDGDGGGALIMGQGFAPGGISMTYPSVALKKWFLAPSVQEAKGKPGEMGKPVKIPADMKDLMKDKFKENQFNLLASDMISLNRSLTDVRHDGCRRKHYPSKLPTTSIVIVFHNEAWTTLLRTVWSVINRSPRALLKEIILVDDASERDFLGKQLEDYVAKLPVKTFVLRTEKRSGLIRARLLGAEHVSGEVITFLDAHCECTEGWLEPLLARIVQNRRTVVCPIIDVISDETFEYITASDSTWGGFNWKLNFRWYRVPSREMARRNNDRTAPLRTPTMAGGLFSIDKDYFYEIGSYDEGMDIWGGENLEMSFRIWQCGGILEIIPCSHVGHVFRDKSPYTFPGGVAKIVLHNAARVAEVWLDEWRDFYYSMSTGARKASAGDVSDRKALRERLKCKSFRWYLENVYPESLMPLDYYYLGEIRNAETETCLDTMGRKYNEKVGISYCHGLGGNQVFAYTKRQQIMSDDLCLDASSSNGPVNMVRCHNMGGNQEWVYDAEEKWIRHTNTGQCLQRATRDDANTPLLRPCSYGKGQQWLMESKFKWQAH</sequence>
<dbReference type="SMART" id="SM00458">
    <property type="entry name" value="RICIN"/>
    <property type="match status" value="1"/>
</dbReference>
<dbReference type="Pfam" id="PF00535">
    <property type="entry name" value="Glycos_transf_2"/>
    <property type="match status" value="1"/>
</dbReference>
<evidence type="ECO:0000313" key="23">
    <source>
        <dbReference type="Proteomes" id="UP000007801"/>
    </source>
</evidence>
<dbReference type="SUPFAM" id="SSF53448">
    <property type="entry name" value="Nucleotide-diphospho-sugar transferases"/>
    <property type="match status" value="1"/>
</dbReference>
<dbReference type="InterPro" id="IPR000772">
    <property type="entry name" value="Ricin_B_lectin"/>
</dbReference>
<comment type="similarity">
    <text evidence="4 20">Belongs to the glycosyltransferase 2 family. GalNAc-T subfamily.</text>
</comment>
<dbReference type="FunFam" id="3.90.550.10:FF:000005">
    <property type="entry name" value="Polypeptide N-acetylgalactosaminyltransferase"/>
    <property type="match status" value="1"/>
</dbReference>
<evidence type="ECO:0000256" key="7">
    <source>
        <dbReference type="ARBA" id="ARBA00022679"/>
    </source>
</evidence>
<evidence type="ECO:0000256" key="19">
    <source>
        <dbReference type="ARBA" id="ARBA00052209"/>
    </source>
</evidence>
<feature type="transmembrane region" description="Helical" evidence="20">
    <location>
        <begin position="21"/>
        <end position="41"/>
    </location>
</feature>
<dbReference type="CDD" id="cd23433">
    <property type="entry name" value="beta-trefoil_Ricin_GALNT1-like"/>
    <property type="match status" value="1"/>
</dbReference>
<dbReference type="InterPro" id="IPR001173">
    <property type="entry name" value="Glyco_trans_2-like"/>
</dbReference>
<accession>A0A0N8NZB4</accession>
<dbReference type="InterPro" id="IPR029044">
    <property type="entry name" value="Nucleotide-diphossugar_trans"/>
</dbReference>
<evidence type="ECO:0000256" key="13">
    <source>
        <dbReference type="ARBA" id="ARBA00023034"/>
    </source>
</evidence>
<organism evidence="22 23">
    <name type="scientific">Drosophila ananassae</name>
    <name type="common">Fruit fly</name>
    <dbReference type="NCBI Taxonomy" id="7217"/>
    <lineage>
        <taxon>Eukaryota</taxon>
        <taxon>Metazoa</taxon>
        <taxon>Ecdysozoa</taxon>
        <taxon>Arthropoda</taxon>
        <taxon>Hexapoda</taxon>
        <taxon>Insecta</taxon>
        <taxon>Pterygota</taxon>
        <taxon>Neoptera</taxon>
        <taxon>Endopterygota</taxon>
        <taxon>Diptera</taxon>
        <taxon>Brachycera</taxon>
        <taxon>Muscomorpha</taxon>
        <taxon>Ephydroidea</taxon>
        <taxon>Drosophilidae</taxon>
        <taxon>Drosophila</taxon>
        <taxon>Sophophora</taxon>
    </lineage>
</organism>
<keyword evidence="17 20" id="KW-0464">Manganese</keyword>
<dbReference type="SUPFAM" id="SSF50370">
    <property type="entry name" value="Ricin B-like lectins"/>
    <property type="match status" value="1"/>
</dbReference>
<reference evidence="22" key="3">
    <citation type="submission" date="2015-10" db="EMBL/GenBank/DDBJ databases">
        <authorList>
            <consortium name="FlyBase"/>
        </authorList>
    </citation>
    <scope>NUCLEOTIDE SEQUENCE</scope>
    <source>
        <strain evidence="22">TSC#14024-0371.13</strain>
    </source>
</reference>
<dbReference type="InterPro" id="IPR035992">
    <property type="entry name" value="Ricin_B-like_lectins"/>
</dbReference>
<comment type="cofactor">
    <cofactor evidence="1 20">
        <name>Mn(2+)</name>
        <dbReference type="ChEBI" id="CHEBI:29035"/>
    </cofactor>
</comment>
<protein>
    <recommendedName>
        <fullName evidence="5 20">Polypeptide N-acetylgalactosaminyltransferase</fullName>
        <ecNumber evidence="20">2.4.1.-</ecNumber>
    </recommendedName>
    <alternativeName>
        <fullName evidence="20">Protein-UDP acetylgalactosaminyltransferase</fullName>
    </alternativeName>
</protein>
<dbReference type="EMBL" id="CH902620">
    <property type="protein sequence ID" value="KPU73851.1"/>
    <property type="molecule type" value="Genomic_DNA"/>
</dbReference>
<evidence type="ECO:0000256" key="20">
    <source>
        <dbReference type="RuleBase" id="RU361242"/>
    </source>
</evidence>
<evidence type="ECO:0000256" key="16">
    <source>
        <dbReference type="ARBA" id="ARBA00023180"/>
    </source>
</evidence>
<reference evidence="22 23" key="1">
    <citation type="journal article" date="2007" name="Nature">
        <title>Evolution of genes and genomes on the Drosophila phylogeny.</title>
        <authorList>
            <consortium name="Drosophila 12 Genomes Consortium"/>
            <person name="Clark A.G."/>
            <person name="Eisen M.B."/>
            <person name="Smith D.R."/>
            <person name="Bergman C.M."/>
            <person name="Oliver B."/>
            <person name="Markow T.A."/>
            <person name="Kaufman T.C."/>
            <person name="Kellis M."/>
            <person name="Gelbart W."/>
            <person name="Iyer V.N."/>
            <person name="Pollard D.A."/>
            <person name="Sackton T.B."/>
            <person name="Larracuente A.M."/>
            <person name="Singh N.D."/>
            <person name="Abad J.P."/>
            <person name="Abt D.N."/>
            <person name="Adryan B."/>
            <person name="Aguade M."/>
            <person name="Akashi H."/>
            <person name="Anderson W.W."/>
            <person name="Aquadro C.F."/>
            <person name="Ardell D.H."/>
            <person name="Arguello R."/>
            <person name="Artieri C.G."/>
            <person name="Barbash D.A."/>
            <person name="Barker D."/>
            <person name="Barsanti P."/>
            <person name="Batterham P."/>
            <person name="Batzoglou S."/>
            <person name="Begun D."/>
            <person name="Bhutkar A."/>
            <person name="Blanco E."/>
            <person name="Bosak S.A."/>
            <person name="Bradley R.K."/>
            <person name="Brand A.D."/>
            <person name="Brent M.R."/>
            <person name="Brooks A.N."/>
            <person name="Brown R.H."/>
            <person name="Butlin R.K."/>
            <person name="Caggese C."/>
            <person name="Calvi B.R."/>
            <person name="Bernardo de Carvalho A."/>
            <person name="Caspi A."/>
            <person name="Castrezana S."/>
            <person name="Celniker S.E."/>
            <person name="Chang J.L."/>
            <person name="Chapple C."/>
            <person name="Chatterji S."/>
            <person name="Chinwalla A."/>
            <person name="Civetta A."/>
            <person name="Clifton S.W."/>
            <person name="Comeron J.M."/>
            <person name="Costello J.C."/>
            <person name="Coyne J.A."/>
            <person name="Daub J."/>
            <person name="David R.G."/>
            <person name="Delcher A.L."/>
            <person name="Delehaunty K."/>
            <person name="Do C.B."/>
            <person name="Ebling H."/>
            <person name="Edwards K."/>
            <person name="Eickbush T."/>
            <person name="Evans J.D."/>
            <person name="Filipski A."/>
            <person name="Findeiss S."/>
            <person name="Freyhult E."/>
            <person name="Fulton L."/>
            <person name="Fulton R."/>
            <person name="Garcia A.C."/>
            <person name="Gardiner A."/>
            <person name="Garfield D.A."/>
            <person name="Garvin B.E."/>
            <person name="Gibson G."/>
            <person name="Gilbert D."/>
            <person name="Gnerre S."/>
            <person name="Godfrey J."/>
            <person name="Good R."/>
            <person name="Gotea V."/>
            <person name="Gravely B."/>
            <person name="Greenberg A.J."/>
            <person name="Griffiths-Jones S."/>
            <person name="Gross S."/>
            <person name="Guigo R."/>
            <person name="Gustafson E.A."/>
            <person name="Haerty W."/>
            <person name="Hahn M.W."/>
            <person name="Halligan D.L."/>
            <person name="Halpern A.L."/>
            <person name="Halter G.M."/>
            <person name="Han M.V."/>
            <person name="Heger A."/>
            <person name="Hillier L."/>
            <person name="Hinrichs A.S."/>
            <person name="Holmes I."/>
            <person name="Hoskins R.A."/>
            <person name="Hubisz M.J."/>
            <person name="Hultmark D."/>
            <person name="Huntley M.A."/>
            <person name="Jaffe D.B."/>
            <person name="Jagadeeshan S."/>
            <person name="Jeck W.R."/>
            <person name="Johnson J."/>
            <person name="Jones C.D."/>
            <person name="Jordan W.C."/>
            <person name="Karpen G.H."/>
            <person name="Kataoka E."/>
            <person name="Keightley P.D."/>
            <person name="Kheradpour P."/>
            <person name="Kirkness E.F."/>
            <person name="Koerich L.B."/>
            <person name="Kristiansen K."/>
            <person name="Kudrna D."/>
            <person name="Kulathinal R.J."/>
            <person name="Kumar S."/>
            <person name="Kwok R."/>
            <person name="Lander E."/>
            <person name="Langley C.H."/>
            <person name="Lapoint R."/>
            <person name="Lazzaro B.P."/>
            <person name="Lee S.J."/>
            <person name="Levesque L."/>
            <person name="Li R."/>
            <person name="Lin C.F."/>
            <person name="Lin M.F."/>
            <person name="Lindblad-Toh K."/>
            <person name="Llopart A."/>
            <person name="Long M."/>
            <person name="Low L."/>
            <person name="Lozovsky E."/>
            <person name="Lu J."/>
            <person name="Luo M."/>
            <person name="Machado C.A."/>
            <person name="Makalowski W."/>
            <person name="Marzo M."/>
            <person name="Matsuda M."/>
            <person name="Matzkin L."/>
            <person name="McAllister B."/>
            <person name="McBride C.S."/>
            <person name="McKernan B."/>
            <person name="McKernan K."/>
            <person name="Mendez-Lago M."/>
            <person name="Minx P."/>
            <person name="Mollenhauer M.U."/>
            <person name="Montooth K."/>
            <person name="Mount S.M."/>
            <person name="Mu X."/>
            <person name="Myers E."/>
            <person name="Negre B."/>
            <person name="Newfeld S."/>
            <person name="Nielsen R."/>
            <person name="Noor M.A."/>
            <person name="O'Grady P."/>
            <person name="Pachter L."/>
            <person name="Papaceit M."/>
            <person name="Parisi M.J."/>
            <person name="Parisi M."/>
            <person name="Parts L."/>
            <person name="Pedersen J.S."/>
            <person name="Pesole G."/>
            <person name="Phillippy A.M."/>
            <person name="Ponting C.P."/>
            <person name="Pop M."/>
            <person name="Porcelli D."/>
            <person name="Powell J.R."/>
            <person name="Prohaska S."/>
            <person name="Pruitt K."/>
            <person name="Puig M."/>
            <person name="Quesneville H."/>
            <person name="Ram K.R."/>
            <person name="Rand D."/>
            <person name="Rasmussen M.D."/>
            <person name="Reed L.K."/>
            <person name="Reenan R."/>
            <person name="Reily A."/>
            <person name="Remington K.A."/>
            <person name="Rieger T.T."/>
            <person name="Ritchie M.G."/>
            <person name="Robin C."/>
            <person name="Rogers Y.H."/>
            <person name="Rohde C."/>
            <person name="Rozas J."/>
            <person name="Rubenfield M.J."/>
            <person name="Ruiz A."/>
            <person name="Russo S."/>
            <person name="Salzberg S.L."/>
            <person name="Sanchez-Gracia A."/>
            <person name="Saranga D.J."/>
            <person name="Sato H."/>
            <person name="Schaeffer S.W."/>
            <person name="Schatz M.C."/>
            <person name="Schlenke T."/>
            <person name="Schwartz R."/>
            <person name="Segarra C."/>
            <person name="Singh R.S."/>
            <person name="Sirot L."/>
            <person name="Sirota M."/>
            <person name="Sisneros N.B."/>
            <person name="Smith C.D."/>
            <person name="Smith T.F."/>
            <person name="Spieth J."/>
            <person name="Stage D.E."/>
            <person name="Stark A."/>
            <person name="Stephan W."/>
            <person name="Strausberg R.L."/>
            <person name="Strempel S."/>
            <person name="Sturgill D."/>
            <person name="Sutton G."/>
            <person name="Sutton G.G."/>
            <person name="Tao W."/>
            <person name="Teichmann S."/>
            <person name="Tobari Y.N."/>
            <person name="Tomimura Y."/>
            <person name="Tsolas J.M."/>
            <person name="Valente V.L."/>
            <person name="Venter E."/>
            <person name="Venter J.C."/>
            <person name="Vicario S."/>
            <person name="Vieira F.G."/>
            <person name="Vilella A.J."/>
            <person name="Villasante A."/>
            <person name="Walenz B."/>
            <person name="Wang J."/>
            <person name="Wasserman M."/>
            <person name="Watts T."/>
            <person name="Wilson D."/>
            <person name="Wilson R.K."/>
            <person name="Wing R.A."/>
            <person name="Wolfner M.F."/>
            <person name="Wong A."/>
            <person name="Wong G.K."/>
            <person name="Wu C.I."/>
            <person name="Wu G."/>
            <person name="Yamamoto D."/>
            <person name="Yang H.P."/>
            <person name="Yang S.P."/>
            <person name="Yorke J.A."/>
            <person name="Yoshida K."/>
            <person name="Zdobnov E."/>
            <person name="Zhang P."/>
            <person name="Zhang Y."/>
            <person name="Zimin A.V."/>
            <person name="Baldwin J."/>
            <person name="Abdouelleil A."/>
            <person name="Abdulkadir J."/>
            <person name="Abebe A."/>
            <person name="Abera B."/>
            <person name="Abreu J."/>
            <person name="Acer S.C."/>
            <person name="Aftuck L."/>
            <person name="Alexander A."/>
            <person name="An P."/>
            <person name="Anderson E."/>
            <person name="Anderson S."/>
            <person name="Arachi H."/>
            <person name="Azer M."/>
            <person name="Bachantsang P."/>
            <person name="Barry A."/>
            <person name="Bayul T."/>
            <person name="Berlin A."/>
            <person name="Bessette D."/>
            <person name="Bloom T."/>
            <person name="Blye J."/>
            <person name="Boguslavskiy L."/>
            <person name="Bonnet C."/>
            <person name="Boukhgalter B."/>
            <person name="Bourzgui I."/>
            <person name="Brown A."/>
            <person name="Cahill P."/>
            <person name="Channer S."/>
            <person name="Cheshatsang Y."/>
            <person name="Chuda L."/>
            <person name="Citroen M."/>
            <person name="Collymore A."/>
            <person name="Cooke P."/>
            <person name="Costello M."/>
            <person name="D'Aco K."/>
            <person name="Daza R."/>
            <person name="De Haan G."/>
            <person name="DeGray S."/>
            <person name="DeMaso C."/>
            <person name="Dhargay N."/>
            <person name="Dooley K."/>
            <person name="Dooley E."/>
            <person name="Doricent M."/>
            <person name="Dorje P."/>
            <person name="Dorjee K."/>
            <person name="Dupes A."/>
            <person name="Elong R."/>
            <person name="Falk J."/>
            <person name="Farina A."/>
            <person name="Faro S."/>
            <person name="Ferguson D."/>
            <person name="Fisher S."/>
            <person name="Foley C.D."/>
            <person name="Franke A."/>
            <person name="Friedrich D."/>
            <person name="Gadbois L."/>
            <person name="Gearin G."/>
            <person name="Gearin C.R."/>
            <person name="Giannoukos G."/>
            <person name="Goode T."/>
            <person name="Graham J."/>
            <person name="Grandbois E."/>
            <person name="Grewal S."/>
            <person name="Gyaltsen K."/>
            <person name="Hafez N."/>
            <person name="Hagos B."/>
            <person name="Hall J."/>
            <person name="Henson C."/>
            <person name="Hollinger A."/>
            <person name="Honan T."/>
            <person name="Huard M.D."/>
            <person name="Hughes L."/>
            <person name="Hurhula B."/>
            <person name="Husby M.E."/>
            <person name="Kamat A."/>
            <person name="Kanga B."/>
            <person name="Kashin S."/>
            <person name="Khazanovich D."/>
            <person name="Kisner P."/>
            <person name="Lance K."/>
            <person name="Lara M."/>
            <person name="Lee W."/>
            <person name="Lennon N."/>
            <person name="Letendre F."/>
            <person name="LeVine R."/>
            <person name="Lipovsky A."/>
            <person name="Liu X."/>
            <person name="Liu J."/>
            <person name="Liu S."/>
            <person name="Lokyitsang T."/>
            <person name="Lokyitsang Y."/>
            <person name="Lubonja R."/>
            <person name="Lui A."/>
            <person name="MacDonald P."/>
            <person name="Magnisalis V."/>
            <person name="Maru K."/>
            <person name="Matthews C."/>
            <person name="McCusker W."/>
            <person name="McDonough S."/>
            <person name="Mehta T."/>
            <person name="Meldrim J."/>
            <person name="Meneus L."/>
            <person name="Mihai O."/>
            <person name="Mihalev A."/>
            <person name="Mihova T."/>
            <person name="Mittelman R."/>
            <person name="Mlenga V."/>
            <person name="Montmayeur A."/>
            <person name="Mulrain L."/>
            <person name="Navidi A."/>
            <person name="Naylor J."/>
            <person name="Negash T."/>
            <person name="Nguyen T."/>
            <person name="Nguyen N."/>
            <person name="Nicol R."/>
            <person name="Norbu C."/>
            <person name="Norbu N."/>
            <person name="Novod N."/>
            <person name="O'Neill B."/>
            <person name="Osman S."/>
            <person name="Markiewicz E."/>
            <person name="Oyono O.L."/>
            <person name="Patti C."/>
            <person name="Phunkhang P."/>
            <person name="Pierre F."/>
            <person name="Priest M."/>
            <person name="Raghuraman S."/>
            <person name="Rege F."/>
            <person name="Reyes R."/>
            <person name="Rise C."/>
            <person name="Rogov P."/>
            <person name="Ross K."/>
            <person name="Ryan E."/>
            <person name="Settipalli S."/>
            <person name="Shea T."/>
            <person name="Sherpa N."/>
            <person name="Shi L."/>
            <person name="Shih D."/>
            <person name="Sparrow T."/>
            <person name="Spaulding J."/>
            <person name="Stalker J."/>
            <person name="Stange-Thomann N."/>
            <person name="Stavropoulos S."/>
            <person name="Stone C."/>
            <person name="Strader C."/>
            <person name="Tesfaye S."/>
            <person name="Thomson T."/>
            <person name="Thoulutsang Y."/>
            <person name="Thoulutsang D."/>
            <person name="Topham K."/>
            <person name="Topping I."/>
            <person name="Tsamla T."/>
            <person name="Vassiliev H."/>
            <person name="Vo A."/>
            <person name="Wangchuk T."/>
            <person name="Wangdi T."/>
            <person name="Weiand M."/>
            <person name="Wilkinson J."/>
            <person name="Wilson A."/>
            <person name="Yadav S."/>
            <person name="Young G."/>
            <person name="Yu Q."/>
            <person name="Zembek L."/>
            <person name="Zhong D."/>
            <person name="Zimmer A."/>
            <person name="Zwirko Z."/>
            <person name="Jaffe D.B."/>
            <person name="Alvarez P."/>
            <person name="Brockman W."/>
            <person name="Butler J."/>
            <person name="Chin C."/>
            <person name="Gnerre S."/>
            <person name="Grabherr M."/>
            <person name="Kleber M."/>
            <person name="Mauceli E."/>
            <person name="MacCallum I."/>
        </authorList>
    </citation>
    <scope>NUCLEOTIDE SEQUENCE [LARGE SCALE GENOMIC DNA]</scope>
    <source>
        <strain evidence="22">TSC#14024-0371.13</strain>
        <strain evidence="23">Tucson 14024-0371.13</strain>
    </source>
</reference>
<dbReference type="STRING" id="7217.A0A0N8NZB4"/>
<reference evidence="22" key="2">
    <citation type="journal article" date="2008" name="Bioinformatics">
        <title>Assembly reconciliation.</title>
        <authorList>
            <person name="Zimin A.V."/>
            <person name="Smith D.R."/>
            <person name="Sutton G."/>
            <person name="Yorke J.A."/>
        </authorList>
    </citation>
    <scope>NUCLEOTIDE SEQUENCE</scope>
    <source>
        <strain evidence="22">TSC#14024-0371.13</strain>
    </source>
</reference>
<dbReference type="GO" id="GO:0000139">
    <property type="term" value="C:Golgi membrane"/>
    <property type="evidence" value="ECO:0007669"/>
    <property type="project" value="UniProtKB-SubCell"/>
</dbReference>
<dbReference type="Pfam" id="PF00652">
    <property type="entry name" value="Ricin_B_lectin"/>
    <property type="match status" value="1"/>
</dbReference>
<evidence type="ECO:0000256" key="4">
    <source>
        <dbReference type="ARBA" id="ARBA00005680"/>
    </source>
</evidence>
<keyword evidence="6 20" id="KW-0328">Glycosyltransferase</keyword>
<name>A0A0N8NZB4_DROAN</name>
<dbReference type="CDD" id="cd02510">
    <property type="entry name" value="pp-GalNAc-T"/>
    <property type="match status" value="1"/>
</dbReference>
<keyword evidence="14 20" id="KW-0472">Membrane</keyword>
<evidence type="ECO:0000259" key="21">
    <source>
        <dbReference type="SMART" id="SM00458"/>
    </source>
</evidence>
<evidence type="ECO:0000256" key="10">
    <source>
        <dbReference type="ARBA" id="ARBA00022734"/>
    </source>
</evidence>
<dbReference type="FunCoup" id="A0A0N8NZB4">
    <property type="interactions" value="1587"/>
</dbReference>
<dbReference type="PROSITE" id="PS50231">
    <property type="entry name" value="RICIN_B_LECTIN"/>
    <property type="match status" value="1"/>
</dbReference>
<dbReference type="GO" id="GO:0030246">
    <property type="term" value="F:carbohydrate binding"/>
    <property type="evidence" value="ECO:0007669"/>
    <property type="project" value="UniProtKB-KW"/>
</dbReference>
<evidence type="ECO:0000256" key="6">
    <source>
        <dbReference type="ARBA" id="ARBA00022676"/>
    </source>
</evidence>
<evidence type="ECO:0000256" key="12">
    <source>
        <dbReference type="ARBA" id="ARBA00022989"/>
    </source>
</evidence>
<dbReference type="EMBL" id="CH902620">
    <property type="protein sequence ID" value="KPU73852.1"/>
    <property type="molecule type" value="Genomic_DNA"/>
</dbReference>
<dbReference type="AlphaFoldDB" id="A0A0N8NZB4"/>
<dbReference type="InterPro" id="IPR045885">
    <property type="entry name" value="GalNAc-T"/>
</dbReference>
<comment type="subcellular location">
    <subcellularLocation>
        <location evidence="2 20">Golgi apparatus membrane</location>
        <topology evidence="2 20">Single-pass type II membrane protein</topology>
    </subcellularLocation>
</comment>
<comment type="catalytic activity">
    <reaction evidence="19">
        <text>L-seryl-[protein] + UDP-N-acetyl-alpha-D-galactosamine = a 3-O-[N-acetyl-alpha-D-galactosaminyl]-L-seryl-[protein] + UDP + H(+)</text>
        <dbReference type="Rhea" id="RHEA:23956"/>
        <dbReference type="Rhea" id="RHEA-COMP:9863"/>
        <dbReference type="Rhea" id="RHEA-COMP:12788"/>
        <dbReference type="ChEBI" id="CHEBI:15378"/>
        <dbReference type="ChEBI" id="CHEBI:29999"/>
        <dbReference type="ChEBI" id="CHEBI:53604"/>
        <dbReference type="ChEBI" id="CHEBI:58223"/>
        <dbReference type="ChEBI" id="CHEBI:67138"/>
        <dbReference type="EC" id="2.4.1.41"/>
    </reaction>
</comment>
<evidence type="ECO:0000256" key="18">
    <source>
        <dbReference type="ARBA" id="ARBA00050905"/>
    </source>
</evidence>
<dbReference type="CTD" id="326151"/>
<dbReference type="Proteomes" id="UP000007801">
    <property type="component" value="Unassembled WGS sequence"/>
</dbReference>
<evidence type="ECO:0000256" key="14">
    <source>
        <dbReference type="ARBA" id="ARBA00023136"/>
    </source>
</evidence>
<keyword evidence="7 20" id="KW-0808">Transferase</keyword>
<dbReference type="Gene3D" id="3.90.550.10">
    <property type="entry name" value="Spore Coat Polysaccharide Biosynthesis Protein SpsA, Chain A"/>
    <property type="match status" value="1"/>
</dbReference>
<dbReference type="GO" id="GO:0006493">
    <property type="term" value="P:protein O-linked glycosylation"/>
    <property type="evidence" value="ECO:0007669"/>
    <property type="project" value="TreeGrafter"/>
</dbReference>
<dbReference type="OrthoDB" id="5988548at2759"/>
<keyword evidence="15 20" id="KW-1015">Disulfide bond</keyword>
<comment type="catalytic activity">
    <reaction evidence="18">
        <text>L-threonyl-[protein] + UDP-N-acetyl-alpha-D-galactosamine = a 3-O-[N-acetyl-alpha-D-galactosaminyl]-L-threonyl-[protein] + UDP + H(+)</text>
        <dbReference type="Rhea" id="RHEA:52424"/>
        <dbReference type="Rhea" id="RHEA-COMP:11060"/>
        <dbReference type="Rhea" id="RHEA-COMP:11689"/>
        <dbReference type="ChEBI" id="CHEBI:15378"/>
        <dbReference type="ChEBI" id="CHEBI:30013"/>
        <dbReference type="ChEBI" id="CHEBI:58223"/>
        <dbReference type="ChEBI" id="CHEBI:67138"/>
        <dbReference type="ChEBI" id="CHEBI:87075"/>
        <dbReference type="EC" id="2.4.1.41"/>
    </reaction>
</comment>
<dbReference type="GO" id="GO:0004653">
    <property type="term" value="F:polypeptide N-acetylgalactosaminyltransferase activity"/>
    <property type="evidence" value="ECO:0007669"/>
    <property type="project" value="UniProtKB-EC"/>
</dbReference>
<dbReference type="GO" id="GO:0046872">
    <property type="term" value="F:metal ion binding"/>
    <property type="evidence" value="ECO:0007669"/>
    <property type="project" value="UniProtKB-KW"/>
</dbReference>
<dbReference type="UniPathway" id="UPA00378"/>
<evidence type="ECO:0000256" key="2">
    <source>
        <dbReference type="ARBA" id="ARBA00004323"/>
    </source>
</evidence>
<proteinExistence type="inferred from homology"/>
<evidence type="ECO:0000256" key="1">
    <source>
        <dbReference type="ARBA" id="ARBA00001936"/>
    </source>
</evidence>
<gene>
    <name evidence="22" type="primary">Dana\GF15722</name>
    <name evidence="22" type="synonym">dana_GLEANR_16486</name>
    <name evidence="22" type="ORF">GF15722</name>
</gene>
<dbReference type="Gene3D" id="2.80.10.50">
    <property type="match status" value="1"/>
</dbReference>
<keyword evidence="8 20" id="KW-0812">Transmembrane</keyword>
<evidence type="ECO:0000256" key="11">
    <source>
        <dbReference type="ARBA" id="ARBA00022968"/>
    </source>
</evidence>
<evidence type="ECO:0000256" key="17">
    <source>
        <dbReference type="ARBA" id="ARBA00023211"/>
    </source>
</evidence>
<evidence type="ECO:0000256" key="15">
    <source>
        <dbReference type="ARBA" id="ARBA00023157"/>
    </source>
</evidence>
<evidence type="ECO:0000256" key="3">
    <source>
        <dbReference type="ARBA" id="ARBA00004922"/>
    </source>
</evidence>
<evidence type="ECO:0000256" key="9">
    <source>
        <dbReference type="ARBA" id="ARBA00022723"/>
    </source>
</evidence>
<comment type="pathway">
    <text evidence="3 20">Protein modification; protein glycosylation.</text>
</comment>
<keyword evidence="12 20" id="KW-1133">Transmembrane helix</keyword>
<evidence type="ECO:0000313" key="22">
    <source>
        <dbReference type="EMBL" id="KPU73852.1"/>
    </source>
</evidence>
<keyword evidence="16" id="KW-0325">Glycoprotein</keyword>
<dbReference type="PANTHER" id="PTHR11675">
    <property type="entry name" value="N-ACETYLGALACTOSAMINYLTRANSFERASE"/>
    <property type="match status" value="1"/>
</dbReference>
<dbReference type="PANTHER" id="PTHR11675:SF101">
    <property type="entry name" value="POLYPEPTIDE N-ACETYLGALACTOSAMINYLTRANSFERASE 5"/>
    <property type="match status" value="1"/>
</dbReference>
<keyword evidence="10 20" id="KW-0430">Lectin</keyword>
<evidence type="ECO:0000256" key="5">
    <source>
        <dbReference type="ARBA" id="ARBA00012644"/>
    </source>
</evidence>
<dbReference type="FunFam" id="2.80.10.50:FF:000047">
    <property type="entry name" value="Polypeptide N-acetylgalactosaminyltransferase"/>
    <property type="match status" value="1"/>
</dbReference>
<feature type="domain" description="Ricin B lectin" evidence="21">
    <location>
        <begin position="499"/>
        <end position="622"/>
    </location>
</feature>
<dbReference type="GeneID" id="6498527"/>
<dbReference type="SMR" id="A0A0N8NZB4"/>
<keyword evidence="9" id="KW-0479">Metal-binding</keyword>